<evidence type="ECO:0000313" key="1">
    <source>
        <dbReference type="EMBL" id="MBX51794.1"/>
    </source>
</evidence>
<accession>A0A2P2PAN0</accession>
<dbReference type="AlphaFoldDB" id="A0A2P2PAN0"/>
<organism evidence="1">
    <name type="scientific">Rhizophora mucronata</name>
    <name type="common">Asiatic mangrove</name>
    <dbReference type="NCBI Taxonomy" id="61149"/>
    <lineage>
        <taxon>Eukaryota</taxon>
        <taxon>Viridiplantae</taxon>
        <taxon>Streptophyta</taxon>
        <taxon>Embryophyta</taxon>
        <taxon>Tracheophyta</taxon>
        <taxon>Spermatophyta</taxon>
        <taxon>Magnoliopsida</taxon>
        <taxon>eudicotyledons</taxon>
        <taxon>Gunneridae</taxon>
        <taxon>Pentapetalae</taxon>
        <taxon>rosids</taxon>
        <taxon>fabids</taxon>
        <taxon>Malpighiales</taxon>
        <taxon>Rhizophoraceae</taxon>
        <taxon>Rhizophora</taxon>
    </lineage>
</organism>
<name>A0A2P2PAN0_RHIMU</name>
<sequence length="26" mass="2939">MLLSGVCSILLEKVYLVVITYKNLLI</sequence>
<proteinExistence type="predicted"/>
<protein>
    <submittedName>
        <fullName evidence="1">Uncharacterized protein MANES_12G126600</fullName>
    </submittedName>
</protein>
<dbReference type="EMBL" id="GGEC01071310">
    <property type="protein sequence ID" value="MBX51794.1"/>
    <property type="molecule type" value="Transcribed_RNA"/>
</dbReference>
<reference evidence="1" key="1">
    <citation type="submission" date="2018-02" db="EMBL/GenBank/DDBJ databases">
        <title>Rhizophora mucronata_Transcriptome.</title>
        <authorList>
            <person name="Meera S.P."/>
            <person name="Sreeshan A."/>
            <person name="Augustine A."/>
        </authorList>
    </citation>
    <scope>NUCLEOTIDE SEQUENCE</scope>
    <source>
        <tissue evidence="1">Leaf</tissue>
    </source>
</reference>